<gene>
    <name evidence="3" type="ORF">EPA93_14915</name>
</gene>
<proteinExistence type="predicted"/>
<dbReference type="PROSITE" id="PS51257">
    <property type="entry name" value="PROKAR_LIPOPROTEIN"/>
    <property type="match status" value="1"/>
</dbReference>
<evidence type="ECO:0000313" key="3">
    <source>
        <dbReference type="EMBL" id="QBD77217.1"/>
    </source>
</evidence>
<evidence type="ECO:0000313" key="4">
    <source>
        <dbReference type="Proteomes" id="UP000290365"/>
    </source>
</evidence>
<dbReference type="AlphaFoldDB" id="A0A4P6JPB7"/>
<dbReference type="InterPro" id="IPR025510">
    <property type="entry name" value="DUF4397"/>
</dbReference>
<keyword evidence="1" id="KW-1133">Transmembrane helix</keyword>
<feature type="domain" description="DUF4397" evidence="2">
    <location>
        <begin position="48"/>
        <end position="163"/>
    </location>
</feature>
<dbReference type="KEGG" id="kbs:EPA93_14915"/>
<dbReference type="EMBL" id="CP035758">
    <property type="protein sequence ID" value="QBD77217.1"/>
    <property type="molecule type" value="Genomic_DNA"/>
</dbReference>
<feature type="transmembrane region" description="Helical" evidence="1">
    <location>
        <begin position="263"/>
        <end position="285"/>
    </location>
</feature>
<organism evidence="3 4">
    <name type="scientific">Ktedonosporobacter rubrisoli</name>
    <dbReference type="NCBI Taxonomy" id="2509675"/>
    <lineage>
        <taxon>Bacteria</taxon>
        <taxon>Bacillati</taxon>
        <taxon>Chloroflexota</taxon>
        <taxon>Ktedonobacteria</taxon>
        <taxon>Ktedonobacterales</taxon>
        <taxon>Ktedonosporobacteraceae</taxon>
        <taxon>Ktedonosporobacter</taxon>
    </lineage>
</organism>
<dbReference type="Pfam" id="PF14344">
    <property type="entry name" value="DUF4397"/>
    <property type="match status" value="1"/>
</dbReference>
<dbReference type="OrthoDB" id="9783299at2"/>
<keyword evidence="1" id="KW-0812">Transmembrane</keyword>
<keyword evidence="4" id="KW-1185">Reference proteome</keyword>
<keyword evidence="1" id="KW-0472">Membrane</keyword>
<reference evidence="3 4" key="1">
    <citation type="submission" date="2019-01" db="EMBL/GenBank/DDBJ databases">
        <title>Ktedonosporobacter rubrisoli SCAWS-G2.</title>
        <authorList>
            <person name="Huang Y."/>
            <person name="Yan B."/>
        </authorList>
    </citation>
    <scope>NUCLEOTIDE SEQUENCE [LARGE SCALE GENOMIC DNA]</scope>
    <source>
        <strain evidence="3 4">SCAWS-G2</strain>
    </source>
</reference>
<evidence type="ECO:0000256" key="1">
    <source>
        <dbReference type="SAM" id="Phobius"/>
    </source>
</evidence>
<name>A0A4P6JPB7_KTERU</name>
<protein>
    <submittedName>
        <fullName evidence="3">DUF4397 domain-containing protein</fullName>
    </submittedName>
</protein>
<sequence length="309" mass="32825">MISEERLMMKLRKPLATILLSIGLACSLFLLLALDDGLSPSVSAKSMSFIRLIHASPDIGTVDIFVDGQKLLSNFQFASVSKYVALPAGTHEVQIALIGQGPNAATITQTLSVQEGAAYTVAALGTKQTKFALDIVKDDNRVIGDKAKVRIYHLSPGAGKAQVTTRSDLIVDALPYLGVSNYVLFTAGTYTFNVKLAPADVTVPISITLQPWTVTSIFAVGKLDGTPRFQMISSQEKGIPGMPQTGSDPNAPLSSAAEPASLLWPWVLIALVLLGAFTSSISVACRRTPTAPTTKMVSDASPIERETVH</sequence>
<accession>A0A4P6JPB7</accession>
<evidence type="ECO:0000259" key="2">
    <source>
        <dbReference type="Pfam" id="PF14344"/>
    </source>
</evidence>
<dbReference type="Proteomes" id="UP000290365">
    <property type="component" value="Chromosome"/>
</dbReference>